<gene>
    <name evidence="1" type="ORF">J4E00_11960</name>
</gene>
<keyword evidence="2" id="KW-1185">Reference proteome</keyword>
<evidence type="ECO:0000313" key="1">
    <source>
        <dbReference type="EMBL" id="MBO2009767.1"/>
    </source>
</evidence>
<dbReference type="EMBL" id="JAGETZ010000004">
    <property type="protein sequence ID" value="MBO2009767.1"/>
    <property type="molecule type" value="Genomic_DNA"/>
</dbReference>
<dbReference type="Proteomes" id="UP000664369">
    <property type="component" value="Unassembled WGS sequence"/>
</dbReference>
<accession>A0ABS3QEU1</accession>
<evidence type="ECO:0008006" key="3">
    <source>
        <dbReference type="Google" id="ProtNLM"/>
    </source>
</evidence>
<dbReference type="RefSeq" id="WP_208175379.1">
    <property type="nucleotide sequence ID" value="NZ_JAGETZ010000004.1"/>
</dbReference>
<proteinExistence type="predicted"/>
<reference evidence="1 2" key="1">
    <citation type="submission" date="2021-03" db="EMBL/GenBank/DDBJ databases">
        <authorList>
            <person name="Kim M.K."/>
        </authorList>
    </citation>
    <scope>NUCLEOTIDE SEQUENCE [LARGE SCALE GENOMIC DNA]</scope>
    <source>
        <strain evidence="1 2">BT442</strain>
    </source>
</reference>
<comment type="caution">
    <text evidence="1">The sequence shown here is derived from an EMBL/GenBank/DDBJ whole genome shotgun (WGS) entry which is preliminary data.</text>
</comment>
<name>A0ABS3QEU1_9BACT</name>
<evidence type="ECO:0000313" key="2">
    <source>
        <dbReference type="Proteomes" id="UP000664369"/>
    </source>
</evidence>
<protein>
    <recommendedName>
        <fullName evidence="3">HEAT repeat domain-containing protein</fullName>
    </recommendedName>
</protein>
<organism evidence="1 2">
    <name type="scientific">Hymenobacter negativus</name>
    <dbReference type="NCBI Taxonomy" id="2795026"/>
    <lineage>
        <taxon>Bacteria</taxon>
        <taxon>Pseudomonadati</taxon>
        <taxon>Bacteroidota</taxon>
        <taxon>Cytophagia</taxon>
        <taxon>Cytophagales</taxon>
        <taxon>Hymenobacteraceae</taxon>
        <taxon>Hymenobacter</taxon>
    </lineage>
</organism>
<sequence>MRTARSLKTDFRQSCRLGTGRPYLLAQAYPHADFSDAIIEVARRNFAYDGQAESDRAAYVYGLYYLSRQQARIRRAVLKALATEQDDTWTLTQLFALALKFAQEGHTQARRAICRRFLVRPISGSDWAGADEIIALDGLEGFQYIARKVGRKLARYADGWEDETYIDSFQERYPAMNAWAELRQLATEDEDARRYLHNVEATMASRTEYLAQRPPEVPDADLANILRMPGRYISSQRLRKRGLAPHEIQQLAEQLLTEQDPRVRESLYKVFTLFPFPLPFGPILAQARQKPNRQNQRLISYALDALKLLQAPEIRAFALERMQRSSQPGLYAEILTSNYQKGDATLLTALVERTHSESGIEWLAISCTSIYEANKTPECAAPLLALYSKMTCGIHRFEVIKLLIASKVLPGWLNKELPFDSYVKTQALHQPQP</sequence>